<dbReference type="SMART" id="SM01005">
    <property type="entry name" value="Ala_racemase_C"/>
    <property type="match status" value="1"/>
</dbReference>
<dbReference type="EMBL" id="AP014633">
    <property type="protein sequence ID" value="BAP57752.1"/>
    <property type="molecule type" value="Genomic_DNA"/>
</dbReference>
<keyword evidence="6 9" id="KW-0663">Pyridoxal phosphate</keyword>
<dbReference type="InterPro" id="IPR009006">
    <property type="entry name" value="Ala_racemase/Decarboxylase_C"/>
</dbReference>
<evidence type="ECO:0000256" key="5">
    <source>
        <dbReference type="ARBA" id="ARBA00013089"/>
    </source>
</evidence>
<comment type="pathway">
    <text evidence="8 9">Amino-acid biosynthesis; D-alanine biosynthesis; D-alanine from L-alanine: step 1/1.</text>
</comment>
<evidence type="ECO:0000256" key="1">
    <source>
        <dbReference type="ARBA" id="ARBA00000316"/>
    </source>
</evidence>
<evidence type="ECO:0000256" key="9">
    <source>
        <dbReference type="HAMAP-Rule" id="MF_01201"/>
    </source>
</evidence>
<dbReference type="EC" id="5.1.1.1" evidence="5 9"/>
<evidence type="ECO:0000313" key="13">
    <source>
        <dbReference type="EMBL" id="BAP57752.1"/>
    </source>
</evidence>
<evidence type="ECO:0000259" key="12">
    <source>
        <dbReference type="SMART" id="SM01005"/>
    </source>
</evidence>
<comment type="cofactor">
    <cofactor evidence="2 9 10">
        <name>pyridoxal 5'-phosphate</name>
        <dbReference type="ChEBI" id="CHEBI:597326"/>
    </cofactor>
</comment>
<comment type="function">
    <text evidence="9">Catalyzes the interconversion of L-alanine and D-alanine. May also act on other amino acids.</text>
</comment>
<dbReference type="InterPro" id="IPR011079">
    <property type="entry name" value="Ala_racemase_C"/>
</dbReference>
<dbReference type="SUPFAM" id="SSF51419">
    <property type="entry name" value="PLP-binding barrel"/>
    <property type="match status" value="1"/>
</dbReference>
<dbReference type="PROSITE" id="PS00395">
    <property type="entry name" value="ALANINE_RACEMASE"/>
    <property type="match status" value="1"/>
</dbReference>
<dbReference type="UniPathway" id="UPA00042">
    <property type="reaction ID" value="UER00497"/>
</dbReference>
<keyword evidence="7 9" id="KW-0413">Isomerase</keyword>
<keyword evidence="14" id="KW-1185">Reference proteome</keyword>
<dbReference type="GO" id="GO:0030170">
    <property type="term" value="F:pyridoxal phosphate binding"/>
    <property type="evidence" value="ECO:0007669"/>
    <property type="project" value="UniProtKB-UniRule"/>
</dbReference>
<gene>
    <name evidence="13" type="ORF">THII_3455</name>
</gene>
<accession>A0A090ANN9</accession>
<dbReference type="HAMAP" id="MF_01201">
    <property type="entry name" value="Ala_racemase"/>
    <property type="match status" value="1"/>
</dbReference>
<evidence type="ECO:0000256" key="8">
    <source>
        <dbReference type="ARBA" id="ARBA00037912"/>
    </source>
</evidence>
<organism evidence="13 14">
    <name type="scientific">Thioploca ingrica</name>
    <dbReference type="NCBI Taxonomy" id="40754"/>
    <lineage>
        <taxon>Bacteria</taxon>
        <taxon>Pseudomonadati</taxon>
        <taxon>Pseudomonadota</taxon>
        <taxon>Gammaproteobacteria</taxon>
        <taxon>Thiotrichales</taxon>
        <taxon>Thiotrichaceae</taxon>
        <taxon>Thioploca</taxon>
    </lineage>
</organism>
<comment type="pathway">
    <text evidence="3">Cell wall biogenesis; peptidoglycan biosynthesis.</text>
</comment>
<dbReference type="SUPFAM" id="SSF50621">
    <property type="entry name" value="Alanine racemase C-terminal domain-like"/>
    <property type="match status" value="1"/>
</dbReference>
<dbReference type="GO" id="GO:0008784">
    <property type="term" value="F:alanine racemase activity"/>
    <property type="evidence" value="ECO:0007669"/>
    <property type="project" value="UniProtKB-UniRule"/>
</dbReference>
<dbReference type="OrthoDB" id="9813814at2"/>
<dbReference type="GO" id="GO:0030632">
    <property type="term" value="P:D-alanine biosynthetic process"/>
    <property type="evidence" value="ECO:0007669"/>
    <property type="project" value="UniProtKB-UniRule"/>
</dbReference>
<dbReference type="InterPro" id="IPR000821">
    <property type="entry name" value="Ala_racemase"/>
</dbReference>
<dbReference type="PANTHER" id="PTHR30511:SF4">
    <property type="entry name" value="ALANINE RACEMASE, BIOSYNTHETIC"/>
    <property type="match status" value="1"/>
</dbReference>
<protein>
    <recommendedName>
        <fullName evidence="5 9">Alanine racemase</fullName>
        <ecNumber evidence="5 9">5.1.1.1</ecNumber>
    </recommendedName>
</protein>
<dbReference type="GO" id="GO:0005829">
    <property type="term" value="C:cytosol"/>
    <property type="evidence" value="ECO:0007669"/>
    <property type="project" value="TreeGrafter"/>
</dbReference>
<dbReference type="PANTHER" id="PTHR30511">
    <property type="entry name" value="ALANINE RACEMASE"/>
    <property type="match status" value="1"/>
</dbReference>
<feature type="active site" description="Proton acceptor; specific for L-alanine" evidence="9">
    <location>
        <position position="256"/>
    </location>
</feature>
<dbReference type="PRINTS" id="PR00992">
    <property type="entry name" value="ALARACEMASE"/>
</dbReference>
<evidence type="ECO:0000313" key="14">
    <source>
        <dbReference type="Proteomes" id="UP000031623"/>
    </source>
</evidence>
<dbReference type="AlphaFoldDB" id="A0A090ANN9"/>
<proteinExistence type="inferred from homology"/>
<evidence type="ECO:0000256" key="7">
    <source>
        <dbReference type="ARBA" id="ARBA00023235"/>
    </source>
</evidence>
<dbReference type="Pfam" id="PF01168">
    <property type="entry name" value="Ala_racemase_N"/>
    <property type="match status" value="1"/>
</dbReference>
<name>A0A090ANN9_9GAMM</name>
<dbReference type="Pfam" id="PF00842">
    <property type="entry name" value="Ala_racemase_C"/>
    <property type="match status" value="1"/>
</dbReference>
<evidence type="ECO:0000256" key="10">
    <source>
        <dbReference type="PIRSR" id="PIRSR600821-50"/>
    </source>
</evidence>
<evidence type="ECO:0000256" key="4">
    <source>
        <dbReference type="ARBA" id="ARBA00007880"/>
    </source>
</evidence>
<dbReference type="KEGG" id="tig:THII_3455"/>
<dbReference type="NCBIfam" id="TIGR00492">
    <property type="entry name" value="alr"/>
    <property type="match status" value="1"/>
</dbReference>
<feature type="modified residue" description="N6-(pyridoxal phosphate)lysine" evidence="9 10">
    <location>
        <position position="35"/>
    </location>
</feature>
<comment type="similarity">
    <text evidence="4 9">Belongs to the alanine racemase family.</text>
</comment>
<feature type="domain" description="Alanine racemase C-terminal" evidence="12">
    <location>
        <begin position="235"/>
        <end position="356"/>
    </location>
</feature>
<dbReference type="FunFam" id="3.20.20.10:FF:000002">
    <property type="entry name" value="Alanine racemase"/>
    <property type="match status" value="1"/>
</dbReference>
<dbReference type="InterPro" id="IPR020622">
    <property type="entry name" value="Ala_racemase_pyridoxalP-BS"/>
</dbReference>
<dbReference type="InterPro" id="IPR001608">
    <property type="entry name" value="Ala_racemase_N"/>
</dbReference>
<dbReference type="Proteomes" id="UP000031623">
    <property type="component" value="Chromosome"/>
</dbReference>
<evidence type="ECO:0000256" key="3">
    <source>
        <dbReference type="ARBA" id="ARBA00004752"/>
    </source>
</evidence>
<feature type="active site" description="Proton acceptor; specific for D-alanine" evidence="9">
    <location>
        <position position="35"/>
    </location>
</feature>
<dbReference type="Gene3D" id="3.20.20.10">
    <property type="entry name" value="Alanine racemase"/>
    <property type="match status" value="1"/>
</dbReference>
<reference evidence="13 14" key="1">
    <citation type="journal article" date="2014" name="ISME J.">
        <title>Ecophysiology of Thioploca ingrica as revealed by the complete genome sequence supplemented with proteomic evidence.</title>
        <authorList>
            <person name="Kojima H."/>
            <person name="Ogura Y."/>
            <person name="Yamamoto N."/>
            <person name="Togashi T."/>
            <person name="Mori H."/>
            <person name="Watanabe T."/>
            <person name="Nemoto F."/>
            <person name="Kurokawa K."/>
            <person name="Hayashi T."/>
            <person name="Fukui M."/>
        </authorList>
    </citation>
    <scope>NUCLEOTIDE SEQUENCE [LARGE SCALE GENOMIC DNA]</scope>
</reference>
<comment type="catalytic activity">
    <reaction evidence="1 9">
        <text>L-alanine = D-alanine</text>
        <dbReference type="Rhea" id="RHEA:20249"/>
        <dbReference type="ChEBI" id="CHEBI:57416"/>
        <dbReference type="ChEBI" id="CHEBI:57972"/>
        <dbReference type="EC" id="5.1.1.1"/>
    </reaction>
</comment>
<feature type="binding site" evidence="9 11">
    <location>
        <position position="304"/>
    </location>
    <ligand>
        <name>substrate</name>
    </ligand>
</feature>
<evidence type="ECO:0000256" key="11">
    <source>
        <dbReference type="PIRSR" id="PIRSR600821-52"/>
    </source>
</evidence>
<evidence type="ECO:0000256" key="6">
    <source>
        <dbReference type="ARBA" id="ARBA00022898"/>
    </source>
</evidence>
<dbReference type="CDD" id="cd06827">
    <property type="entry name" value="PLPDE_III_AR_proteobact"/>
    <property type="match status" value="1"/>
</dbReference>
<dbReference type="STRING" id="40754.THII_3455"/>
<feature type="binding site" evidence="9 11">
    <location>
        <position position="131"/>
    </location>
    <ligand>
        <name>substrate</name>
    </ligand>
</feature>
<dbReference type="Gene3D" id="2.40.37.10">
    <property type="entry name" value="Lyase, Ornithine Decarboxylase, Chain A, domain 1"/>
    <property type="match status" value="1"/>
</dbReference>
<evidence type="ECO:0000256" key="2">
    <source>
        <dbReference type="ARBA" id="ARBA00001933"/>
    </source>
</evidence>
<dbReference type="HOGENOM" id="CLU_028393_1_0_6"/>
<sequence>MSRPTCAIIDTAALRANLQRVSACAPTQRIMAVIKANAYGHGAIQVAKVLEPQVDAFAVACIEEALPLREAGITIPIVILEGFFHADELPLIAAHQLQIVVHSATQLEHLLNMKLAKPIQVWLKVDTGMHRLGFAPHEIEAIYWRLQQCPQINPPIRLLSHLACADDRQDQTTLVQTQRFMTLVNTLKVEASFANSAGILAWPQTHVDWVRPGIMLYGVSPFTDTTATAEGLQPVMQLQSVLTNVKYCQPGESVGYGGTWRCPENMPIGVVAIGYADGYPRHAPSGTPVLVNGKRVPLIGRVSMDMITVDLRTQPHAQVGDPVILWGNNLPIEEIAHSAGTIAYELLCNVSKRIYQLSVIHSQPNRAEILFHNFR</sequence>
<dbReference type="InterPro" id="IPR029066">
    <property type="entry name" value="PLP-binding_barrel"/>
</dbReference>
<dbReference type="FunFam" id="2.40.37.10:FF:000002">
    <property type="entry name" value="Alanine racemase"/>
    <property type="match status" value="1"/>
</dbReference>